<keyword evidence="1" id="KW-0863">Zinc-finger</keyword>
<evidence type="ECO:0000313" key="5">
    <source>
        <dbReference type="Proteomes" id="UP001154282"/>
    </source>
</evidence>
<evidence type="ECO:0000256" key="2">
    <source>
        <dbReference type="SAM" id="MobiDB-lite"/>
    </source>
</evidence>
<dbReference type="Pfam" id="PF14392">
    <property type="entry name" value="zf-CCHC_4"/>
    <property type="match status" value="1"/>
</dbReference>
<reference evidence="4" key="1">
    <citation type="submission" date="2022-08" db="EMBL/GenBank/DDBJ databases">
        <authorList>
            <person name="Gutierrez-Valencia J."/>
        </authorList>
    </citation>
    <scope>NUCLEOTIDE SEQUENCE</scope>
</reference>
<feature type="region of interest" description="Disordered" evidence="2">
    <location>
        <begin position="442"/>
        <end position="466"/>
    </location>
</feature>
<proteinExistence type="predicted"/>
<dbReference type="InterPro" id="IPR025558">
    <property type="entry name" value="DUF4283"/>
</dbReference>
<feature type="compositionally biased region" description="Low complexity" evidence="2">
    <location>
        <begin position="319"/>
        <end position="329"/>
    </location>
</feature>
<gene>
    <name evidence="4" type="ORF">LITE_LOCUS10764</name>
</gene>
<feature type="compositionally biased region" description="Polar residues" evidence="2">
    <location>
        <begin position="230"/>
        <end position="246"/>
    </location>
</feature>
<dbReference type="PROSITE" id="PS50158">
    <property type="entry name" value="ZF_CCHC"/>
    <property type="match status" value="1"/>
</dbReference>
<dbReference type="InterPro" id="IPR001878">
    <property type="entry name" value="Znf_CCHC"/>
</dbReference>
<evidence type="ECO:0000313" key="4">
    <source>
        <dbReference type="EMBL" id="CAI0400457.1"/>
    </source>
</evidence>
<evidence type="ECO:0000256" key="1">
    <source>
        <dbReference type="PROSITE-ProRule" id="PRU00047"/>
    </source>
</evidence>
<comment type="caution">
    <text evidence="4">The sequence shown here is derived from an EMBL/GenBank/DDBJ whole genome shotgun (WGS) entry which is preliminary data.</text>
</comment>
<dbReference type="GO" id="GO:0003676">
    <property type="term" value="F:nucleic acid binding"/>
    <property type="evidence" value="ECO:0007669"/>
    <property type="project" value="InterPro"/>
</dbReference>
<dbReference type="InterPro" id="IPR025836">
    <property type="entry name" value="Zn_knuckle_CX2CX4HX4C"/>
</dbReference>
<feature type="compositionally biased region" description="Low complexity" evidence="2">
    <location>
        <begin position="449"/>
        <end position="460"/>
    </location>
</feature>
<dbReference type="Pfam" id="PF14111">
    <property type="entry name" value="DUF4283"/>
    <property type="match status" value="1"/>
</dbReference>
<sequence length="466" mass="50724">MDLDNDVFLVSFDNDNYYFKALTGGPWTILDHYLVVHQWTPAFRVGEQTPRTVTAWVQFPRLPIQFYNREVFFPLGNLLGRTIKLDYHTENGVRGKFARIAIELDLTKPLRPRIRLDGFWQKVVYENLPNACFECGIIGHTDSSCPQLHQATVSSTAATPGQPDVGPLPAMADSDTPAGFGPWMQVTRKSRKSDRKIPAQQANNQAHFQEAKIGKQIQGRKDVGDLPTGTGKNLSTNGKGKSNVHQSGGMAPKKEDQKSKAKNQGGTSSSSTAQQERERKKNSGGQSTLADLMDKLGGPSNVSPNGDSPKFDGKGILGPSPTSSQTPLSQTPPTPDLNADPINQATMGNSRTVFVPNGELVTITDVSCPEPPPPRATDPDIPLSSLRIKNGQKKTPRPTKSGIPINNTAKPLHIWSPKKEKKIKNREKLVTLTLQEIEACSSAARKQTSDVSSSVAAQASMDTTEL</sequence>
<feature type="compositionally biased region" description="Polar residues" evidence="2">
    <location>
        <begin position="341"/>
        <end position="352"/>
    </location>
</feature>
<name>A0AAV0IS48_9ROSI</name>
<dbReference type="GO" id="GO:0008270">
    <property type="term" value="F:zinc ion binding"/>
    <property type="evidence" value="ECO:0007669"/>
    <property type="project" value="UniProtKB-KW"/>
</dbReference>
<feature type="region of interest" description="Disordered" evidence="2">
    <location>
        <begin position="155"/>
        <end position="412"/>
    </location>
</feature>
<feature type="domain" description="CCHC-type" evidence="3">
    <location>
        <begin position="132"/>
        <end position="147"/>
    </location>
</feature>
<dbReference type="AlphaFoldDB" id="A0AAV0IS48"/>
<dbReference type="EMBL" id="CAMGYJ010000004">
    <property type="protein sequence ID" value="CAI0400457.1"/>
    <property type="molecule type" value="Genomic_DNA"/>
</dbReference>
<keyword evidence="1" id="KW-0479">Metal-binding</keyword>
<organism evidence="4 5">
    <name type="scientific">Linum tenue</name>
    <dbReference type="NCBI Taxonomy" id="586396"/>
    <lineage>
        <taxon>Eukaryota</taxon>
        <taxon>Viridiplantae</taxon>
        <taxon>Streptophyta</taxon>
        <taxon>Embryophyta</taxon>
        <taxon>Tracheophyta</taxon>
        <taxon>Spermatophyta</taxon>
        <taxon>Magnoliopsida</taxon>
        <taxon>eudicotyledons</taxon>
        <taxon>Gunneridae</taxon>
        <taxon>Pentapetalae</taxon>
        <taxon>rosids</taxon>
        <taxon>fabids</taxon>
        <taxon>Malpighiales</taxon>
        <taxon>Linaceae</taxon>
        <taxon>Linum</taxon>
    </lineage>
</organism>
<feature type="compositionally biased region" description="Basic and acidic residues" evidence="2">
    <location>
        <begin position="209"/>
        <end position="224"/>
    </location>
</feature>
<keyword evidence="1" id="KW-0862">Zinc</keyword>
<accession>A0AAV0IS48</accession>
<dbReference type="PANTHER" id="PTHR31286">
    <property type="entry name" value="GLYCINE-RICH CELL WALL STRUCTURAL PROTEIN 1.8-LIKE"/>
    <property type="match status" value="1"/>
</dbReference>
<dbReference type="Proteomes" id="UP001154282">
    <property type="component" value="Unassembled WGS sequence"/>
</dbReference>
<keyword evidence="5" id="KW-1185">Reference proteome</keyword>
<protein>
    <recommendedName>
        <fullName evidence="3">CCHC-type domain-containing protein</fullName>
    </recommendedName>
</protein>
<dbReference type="InterPro" id="IPR040256">
    <property type="entry name" value="At4g02000-like"/>
</dbReference>
<dbReference type="PANTHER" id="PTHR31286:SF99">
    <property type="entry name" value="DUF4283 DOMAIN-CONTAINING PROTEIN"/>
    <property type="match status" value="1"/>
</dbReference>
<evidence type="ECO:0000259" key="3">
    <source>
        <dbReference type="PROSITE" id="PS50158"/>
    </source>
</evidence>